<organism evidence="1">
    <name type="scientific">Lacrimispora sp. BS-2</name>
    <dbReference type="NCBI Taxonomy" id="3151850"/>
    <lineage>
        <taxon>Bacteria</taxon>
        <taxon>Bacillati</taxon>
        <taxon>Bacillota</taxon>
        <taxon>Clostridia</taxon>
        <taxon>Lachnospirales</taxon>
        <taxon>Lachnospiraceae</taxon>
        <taxon>Lacrimispora</taxon>
    </lineage>
</organism>
<dbReference type="GO" id="GO:0004470">
    <property type="term" value="F:malic enzyme activity"/>
    <property type="evidence" value="ECO:0007669"/>
    <property type="project" value="InterPro"/>
</dbReference>
<sequence>MNYFEESLKLHERHAGKIEIRSKISVVTREDLSLAYTPGVAKAFMPKR</sequence>
<accession>A0AAU7PR60</accession>
<dbReference type="AlphaFoldDB" id="A0AAU7PR60"/>
<dbReference type="EMBL" id="CP157940">
    <property type="protein sequence ID" value="XBS54848.1"/>
    <property type="molecule type" value="Genomic_DNA"/>
</dbReference>
<dbReference type="Gene3D" id="3.40.50.10380">
    <property type="entry name" value="Malic enzyme, N-terminal domain"/>
    <property type="match status" value="1"/>
</dbReference>
<proteinExistence type="predicted"/>
<dbReference type="SUPFAM" id="SSF53223">
    <property type="entry name" value="Aminoacid dehydrogenase-like, N-terminal domain"/>
    <property type="match status" value="1"/>
</dbReference>
<dbReference type="RefSeq" id="WP_349947536.1">
    <property type="nucleotide sequence ID" value="NZ_CP157940.1"/>
</dbReference>
<protein>
    <recommendedName>
        <fullName evidence="2">NAD-dependent malic enzyme</fullName>
    </recommendedName>
</protein>
<dbReference type="InterPro" id="IPR037062">
    <property type="entry name" value="Malic_N_dom_sf"/>
</dbReference>
<dbReference type="InterPro" id="IPR046346">
    <property type="entry name" value="Aminoacid_DH-like_N_sf"/>
</dbReference>
<name>A0AAU7PR60_9FIRM</name>
<gene>
    <name evidence="1" type="ORF">ABFV83_03380</name>
</gene>
<evidence type="ECO:0008006" key="2">
    <source>
        <dbReference type="Google" id="ProtNLM"/>
    </source>
</evidence>
<evidence type="ECO:0000313" key="1">
    <source>
        <dbReference type="EMBL" id="XBS54848.1"/>
    </source>
</evidence>
<dbReference type="GO" id="GO:0016616">
    <property type="term" value="F:oxidoreductase activity, acting on the CH-OH group of donors, NAD or NADP as acceptor"/>
    <property type="evidence" value="ECO:0007669"/>
    <property type="project" value="InterPro"/>
</dbReference>
<reference evidence="1" key="1">
    <citation type="submission" date="2024-06" db="EMBL/GenBank/DDBJ databases">
        <title>Lacrimispora cavernae sp. nov., a novel anaerobe isolated from bat guano pile inside a cave.</title>
        <authorList>
            <person name="Miller S.L."/>
            <person name="Lu N."/>
            <person name="King J."/>
            <person name="Sankaranarayanan K."/>
            <person name="Lawson P.A."/>
        </authorList>
    </citation>
    <scope>NUCLEOTIDE SEQUENCE</scope>
    <source>
        <strain evidence="1">BS-2</strain>
    </source>
</reference>